<accession>A0AC60PKV6</accession>
<reference evidence="1 2" key="1">
    <citation type="journal article" date="2020" name="Cell">
        <title>Large-Scale Comparative Analyses of Tick Genomes Elucidate Their Genetic Diversity and Vector Capacities.</title>
        <authorList>
            <consortium name="Tick Genome and Microbiome Consortium (TIGMIC)"/>
            <person name="Jia N."/>
            <person name="Wang J."/>
            <person name="Shi W."/>
            <person name="Du L."/>
            <person name="Sun Y."/>
            <person name="Zhan W."/>
            <person name="Jiang J.F."/>
            <person name="Wang Q."/>
            <person name="Zhang B."/>
            <person name="Ji P."/>
            <person name="Bell-Sakyi L."/>
            <person name="Cui X.M."/>
            <person name="Yuan T.T."/>
            <person name="Jiang B.G."/>
            <person name="Yang W.F."/>
            <person name="Lam T.T."/>
            <person name="Chang Q.C."/>
            <person name="Ding S.J."/>
            <person name="Wang X.J."/>
            <person name="Zhu J.G."/>
            <person name="Ruan X.D."/>
            <person name="Zhao L."/>
            <person name="Wei J.T."/>
            <person name="Ye R.Z."/>
            <person name="Que T.C."/>
            <person name="Du C.H."/>
            <person name="Zhou Y.H."/>
            <person name="Cheng J.X."/>
            <person name="Dai P.F."/>
            <person name="Guo W.B."/>
            <person name="Han X.H."/>
            <person name="Huang E.J."/>
            <person name="Li L.F."/>
            <person name="Wei W."/>
            <person name="Gao Y.C."/>
            <person name="Liu J.Z."/>
            <person name="Shao H.Z."/>
            <person name="Wang X."/>
            <person name="Wang C.C."/>
            <person name="Yang T.C."/>
            <person name="Huo Q.B."/>
            <person name="Li W."/>
            <person name="Chen H.Y."/>
            <person name="Chen S.E."/>
            <person name="Zhou L.G."/>
            <person name="Ni X.B."/>
            <person name="Tian J.H."/>
            <person name="Sheng Y."/>
            <person name="Liu T."/>
            <person name="Pan Y.S."/>
            <person name="Xia L.Y."/>
            <person name="Li J."/>
            <person name="Zhao F."/>
            <person name="Cao W.C."/>
        </authorList>
    </citation>
    <scope>NUCLEOTIDE SEQUENCE [LARGE SCALE GENOMIC DNA]</scope>
    <source>
        <strain evidence="1">Iper-2018</strain>
    </source>
</reference>
<organism evidence="1 2">
    <name type="scientific">Ixodes persulcatus</name>
    <name type="common">Taiga tick</name>
    <dbReference type="NCBI Taxonomy" id="34615"/>
    <lineage>
        <taxon>Eukaryota</taxon>
        <taxon>Metazoa</taxon>
        <taxon>Ecdysozoa</taxon>
        <taxon>Arthropoda</taxon>
        <taxon>Chelicerata</taxon>
        <taxon>Arachnida</taxon>
        <taxon>Acari</taxon>
        <taxon>Parasitiformes</taxon>
        <taxon>Ixodida</taxon>
        <taxon>Ixodoidea</taxon>
        <taxon>Ixodidae</taxon>
        <taxon>Ixodinae</taxon>
        <taxon>Ixodes</taxon>
    </lineage>
</organism>
<sequence length="440" mass="49158">MDSPKKVSLAGATERAQETSAPPGRTCSPVHKLAAGSGRLKELHARLEVIEKARASLSKTKQKPGTKLVKESVPDQEAYVRYHHLIEPQSPSLTLPYNYKQLAEAFRCCDTVVSMLFNRKEVCTFDKLRPAVEEMSKRRFTKEKLGQIKTVYPGSYTFTQEKLQRRGAESKDAYQLVIAPQLTVEASAAKTMSPACLLDRRKLFHHFLLSLVMRHHQAYLSTLSPPVTVPSSAITRWHPKFSLDDVPPVSPAVLPECPLKKGSSSAQDVLDNVKGRLNERVEKALQGLAQKQQGQQQVSVSAVPSNADPTARLKGVSEDLLARIRAREAFKLVQQMTIRPEDEKEQTRLSRLPELIRITRSLFLAEQKAAISKNVLVQKVKESFSSVLAVSEVEELVELASKVLPDWFRVLVIQRGTFVKIVKEKDVNALVDRVTKKLAA</sequence>
<keyword evidence="2" id="KW-1185">Reference proteome</keyword>
<evidence type="ECO:0000313" key="2">
    <source>
        <dbReference type="Proteomes" id="UP000805193"/>
    </source>
</evidence>
<gene>
    <name evidence="1" type="ORF">HPB47_002925</name>
</gene>
<dbReference type="Proteomes" id="UP000805193">
    <property type="component" value="Unassembled WGS sequence"/>
</dbReference>
<proteinExistence type="predicted"/>
<dbReference type="EMBL" id="JABSTQ010010409">
    <property type="protein sequence ID" value="KAG0421163.1"/>
    <property type="molecule type" value="Genomic_DNA"/>
</dbReference>
<evidence type="ECO:0000313" key="1">
    <source>
        <dbReference type="EMBL" id="KAG0421163.1"/>
    </source>
</evidence>
<comment type="caution">
    <text evidence="1">The sequence shown here is derived from an EMBL/GenBank/DDBJ whole genome shotgun (WGS) entry which is preliminary data.</text>
</comment>
<name>A0AC60PKV6_IXOPE</name>
<protein>
    <submittedName>
        <fullName evidence="1">Uncharacterized protein</fullName>
    </submittedName>
</protein>